<gene>
    <name evidence="1" type="ORF">LCGC14_1332060</name>
</gene>
<reference evidence="1" key="1">
    <citation type="journal article" date="2015" name="Nature">
        <title>Complex archaea that bridge the gap between prokaryotes and eukaryotes.</title>
        <authorList>
            <person name="Spang A."/>
            <person name="Saw J.H."/>
            <person name="Jorgensen S.L."/>
            <person name="Zaremba-Niedzwiedzka K."/>
            <person name="Martijn J."/>
            <person name="Lind A.E."/>
            <person name="van Eijk R."/>
            <person name="Schleper C."/>
            <person name="Guy L."/>
            <person name="Ettema T.J."/>
        </authorList>
    </citation>
    <scope>NUCLEOTIDE SEQUENCE</scope>
</reference>
<evidence type="ECO:0000313" key="1">
    <source>
        <dbReference type="EMBL" id="KKM81213.1"/>
    </source>
</evidence>
<accession>A0A0F9KGZ0</accession>
<protein>
    <submittedName>
        <fullName evidence="1">Uncharacterized protein</fullName>
    </submittedName>
</protein>
<dbReference type="EMBL" id="LAZR01008059">
    <property type="protein sequence ID" value="KKM81213.1"/>
    <property type="molecule type" value="Genomic_DNA"/>
</dbReference>
<sequence length="47" mass="5413">MMKACTQLAKAAENHLHWHGTTNVKKQIAATIRLRDAVIRYKLEHSK</sequence>
<dbReference type="AlphaFoldDB" id="A0A0F9KGZ0"/>
<name>A0A0F9KGZ0_9ZZZZ</name>
<comment type="caution">
    <text evidence="1">The sequence shown here is derived from an EMBL/GenBank/DDBJ whole genome shotgun (WGS) entry which is preliminary data.</text>
</comment>
<proteinExistence type="predicted"/>
<organism evidence="1">
    <name type="scientific">marine sediment metagenome</name>
    <dbReference type="NCBI Taxonomy" id="412755"/>
    <lineage>
        <taxon>unclassified sequences</taxon>
        <taxon>metagenomes</taxon>
        <taxon>ecological metagenomes</taxon>
    </lineage>
</organism>